<keyword evidence="3" id="KW-1185">Reference proteome</keyword>
<evidence type="ECO:0000256" key="1">
    <source>
        <dbReference type="SAM" id="MobiDB-lite"/>
    </source>
</evidence>
<name>A0A2Z6PIQ5_TRISU</name>
<sequence length="199" mass="21819">MLYLKEKQNKLGEMLSEITDGLKLVRRCKRSIGEKWAEAKDVNKGVKRKKRTLVKAASKVSKKDGGSSSQVVSADASLGNDVVLDKSSPQRVLRPRQKGVASDSSLNDAGGSVPDAHTAPTVVSGGIVSPEDVAKLQKEIDDLQSSRDEAVKLGKKKEDAMVQLKVTHAGEFDRLKKTYDFDQALWRRRISADELMTVI</sequence>
<gene>
    <name evidence="2" type="ORF">TSUD_241000</name>
</gene>
<dbReference type="EMBL" id="DF974058">
    <property type="protein sequence ID" value="GAU44607.1"/>
    <property type="molecule type" value="Genomic_DNA"/>
</dbReference>
<feature type="region of interest" description="Disordered" evidence="1">
    <location>
        <begin position="85"/>
        <end position="124"/>
    </location>
</feature>
<evidence type="ECO:0000313" key="2">
    <source>
        <dbReference type="EMBL" id="GAU44607.1"/>
    </source>
</evidence>
<dbReference type="AlphaFoldDB" id="A0A2Z6PIQ5"/>
<proteinExistence type="predicted"/>
<reference evidence="3" key="1">
    <citation type="journal article" date="2017" name="Front. Plant Sci.">
        <title>Climate Clever Clovers: New Paradigm to Reduce the Environmental Footprint of Ruminants by Breeding Low Methanogenic Forages Utilizing Haplotype Variation.</title>
        <authorList>
            <person name="Kaur P."/>
            <person name="Appels R."/>
            <person name="Bayer P.E."/>
            <person name="Keeble-Gagnere G."/>
            <person name="Wang J."/>
            <person name="Hirakawa H."/>
            <person name="Shirasawa K."/>
            <person name="Vercoe P."/>
            <person name="Stefanova K."/>
            <person name="Durmic Z."/>
            <person name="Nichols P."/>
            <person name="Revell C."/>
            <person name="Isobe S.N."/>
            <person name="Edwards D."/>
            <person name="Erskine W."/>
        </authorList>
    </citation>
    <scope>NUCLEOTIDE SEQUENCE [LARGE SCALE GENOMIC DNA]</scope>
    <source>
        <strain evidence="3">cv. Daliak</strain>
    </source>
</reference>
<organism evidence="2 3">
    <name type="scientific">Trifolium subterraneum</name>
    <name type="common">Subterranean clover</name>
    <dbReference type="NCBI Taxonomy" id="3900"/>
    <lineage>
        <taxon>Eukaryota</taxon>
        <taxon>Viridiplantae</taxon>
        <taxon>Streptophyta</taxon>
        <taxon>Embryophyta</taxon>
        <taxon>Tracheophyta</taxon>
        <taxon>Spermatophyta</taxon>
        <taxon>Magnoliopsida</taxon>
        <taxon>eudicotyledons</taxon>
        <taxon>Gunneridae</taxon>
        <taxon>Pentapetalae</taxon>
        <taxon>rosids</taxon>
        <taxon>fabids</taxon>
        <taxon>Fabales</taxon>
        <taxon>Fabaceae</taxon>
        <taxon>Papilionoideae</taxon>
        <taxon>50 kb inversion clade</taxon>
        <taxon>NPAAA clade</taxon>
        <taxon>Hologalegina</taxon>
        <taxon>IRL clade</taxon>
        <taxon>Trifolieae</taxon>
        <taxon>Trifolium</taxon>
    </lineage>
</organism>
<dbReference type="Proteomes" id="UP000242715">
    <property type="component" value="Unassembled WGS sequence"/>
</dbReference>
<evidence type="ECO:0000313" key="3">
    <source>
        <dbReference type="Proteomes" id="UP000242715"/>
    </source>
</evidence>
<accession>A0A2Z6PIQ5</accession>
<protein>
    <submittedName>
        <fullName evidence="2">Uncharacterized protein</fullName>
    </submittedName>
</protein>